<evidence type="ECO:0000256" key="1">
    <source>
        <dbReference type="SAM" id="MobiDB-lite"/>
    </source>
</evidence>
<protein>
    <submittedName>
        <fullName evidence="2">Uncharacterized protein</fullName>
    </submittedName>
</protein>
<evidence type="ECO:0000313" key="2">
    <source>
        <dbReference type="EMBL" id="CAL8135222.1"/>
    </source>
</evidence>
<feature type="compositionally biased region" description="Polar residues" evidence="1">
    <location>
        <begin position="11"/>
        <end position="22"/>
    </location>
</feature>
<organism evidence="2 3">
    <name type="scientific">Orchesella dallaii</name>
    <dbReference type="NCBI Taxonomy" id="48710"/>
    <lineage>
        <taxon>Eukaryota</taxon>
        <taxon>Metazoa</taxon>
        <taxon>Ecdysozoa</taxon>
        <taxon>Arthropoda</taxon>
        <taxon>Hexapoda</taxon>
        <taxon>Collembola</taxon>
        <taxon>Entomobryomorpha</taxon>
        <taxon>Entomobryoidea</taxon>
        <taxon>Orchesellidae</taxon>
        <taxon>Orchesellinae</taxon>
        <taxon>Orchesella</taxon>
    </lineage>
</organism>
<accession>A0ABP1RTC8</accession>
<comment type="caution">
    <text evidence="2">The sequence shown here is derived from an EMBL/GenBank/DDBJ whole genome shotgun (WGS) entry which is preliminary data.</text>
</comment>
<name>A0ABP1RTC8_9HEXA</name>
<proteinExistence type="predicted"/>
<sequence length="260" mass="29807">MSLTKVADATTPDTENQDVPVSDNTEKCIVDELLTSAWHALTHSRTDQEIAQEFSLFYDDEPIKTARKKLSFFHTFKKRSDRAVKNRKPEARANDVLEILKALREIDWKAMDVKFTACNIENVYKVRGGIQDDLLIRNEINQLRDRLQTVEDLVKIVTGVSSKIDTISNALQTPNLMVDKVKVAYNDSFRLIMGYSRKYSASLMFSENCVNDFHAMRRVAAYSLLRRTAESDNAILTAIINSNIFLRSSISLSWKRMLFK</sequence>
<reference evidence="2 3" key="1">
    <citation type="submission" date="2024-08" db="EMBL/GenBank/DDBJ databases">
        <authorList>
            <person name="Cucini C."/>
            <person name="Frati F."/>
        </authorList>
    </citation>
    <scope>NUCLEOTIDE SEQUENCE [LARGE SCALE GENOMIC DNA]</scope>
</reference>
<gene>
    <name evidence="2" type="ORF">ODALV1_LOCUS25884</name>
</gene>
<dbReference type="EMBL" id="CAXLJM020000107">
    <property type="protein sequence ID" value="CAL8135222.1"/>
    <property type="molecule type" value="Genomic_DNA"/>
</dbReference>
<feature type="region of interest" description="Disordered" evidence="1">
    <location>
        <begin position="1"/>
        <end position="22"/>
    </location>
</feature>
<keyword evidence="3" id="KW-1185">Reference proteome</keyword>
<dbReference type="Proteomes" id="UP001642540">
    <property type="component" value="Unassembled WGS sequence"/>
</dbReference>
<evidence type="ECO:0000313" key="3">
    <source>
        <dbReference type="Proteomes" id="UP001642540"/>
    </source>
</evidence>